<dbReference type="InterPro" id="IPR050294">
    <property type="entry name" value="RnfB_subfamily"/>
</dbReference>
<proteinExistence type="predicted"/>
<keyword evidence="8 9" id="KW-0411">Iron-sulfur</keyword>
<keyword evidence="3 9" id="KW-0813">Transport</keyword>
<evidence type="ECO:0000313" key="11">
    <source>
        <dbReference type="EMBL" id="PJF37098.1"/>
    </source>
</evidence>
<dbReference type="Proteomes" id="UP000229681">
    <property type="component" value="Unassembled WGS sequence"/>
</dbReference>
<dbReference type="SUPFAM" id="SSF54862">
    <property type="entry name" value="4Fe-4S ferredoxins"/>
    <property type="match status" value="1"/>
</dbReference>
<dbReference type="PANTHER" id="PTHR42859:SF2">
    <property type="entry name" value="FERREDOXIN"/>
    <property type="match status" value="1"/>
</dbReference>
<gene>
    <name evidence="11" type="ORF">CUN49_02095</name>
</gene>
<evidence type="ECO:0000256" key="2">
    <source>
        <dbReference type="ARBA" id="ARBA00001966"/>
    </source>
</evidence>
<comment type="caution">
    <text evidence="11">The sequence shown here is derived from an EMBL/GenBank/DDBJ whole genome shotgun (WGS) entry which is preliminary data.</text>
</comment>
<evidence type="ECO:0000256" key="1">
    <source>
        <dbReference type="ARBA" id="ARBA00001927"/>
    </source>
</evidence>
<comment type="cofactor">
    <cofactor evidence="2 9">
        <name>[4Fe-4S] cluster</name>
        <dbReference type="ChEBI" id="CHEBI:49883"/>
    </cofactor>
</comment>
<dbReference type="PRINTS" id="PR00354">
    <property type="entry name" value="7FE8SFRDOXIN"/>
</dbReference>
<dbReference type="InterPro" id="IPR017896">
    <property type="entry name" value="4Fe4S_Fe-S-bd"/>
</dbReference>
<comment type="function">
    <text evidence="9">Ferredoxins are iron-sulfur proteins that transfer electrons in a wide variety of metabolic reactions.</text>
</comment>
<evidence type="ECO:0000313" key="12">
    <source>
        <dbReference type="Proteomes" id="UP000229681"/>
    </source>
</evidence>
<evidence type="ECO:0000256" key="6">
    <source>
        <dbReference type="ARBA" id="ARBA00022982"/>
    </source>
</evidence>
<evidence type="ECO:0000256" key="3">
    <source>
        <dbReference type="ARBA" id="ARBA00022448"/>
    </source>
</evidence>
<feature type="domain" description="4Fe-4S ferredoxin-type" evidence="10">
    <location>
        <begin position="1"/>
        <end position="29"/>
    </location>
</feature>
<keyword evidence="6 9" id="KW-0249">Electron transport</keyword>
<protein>
    <recommendedName>
        <fullName evidence="9">Ferredoxin</fullName>
    </recommendedName>
</protein>
<evidence type="ECO:0000256" key="4">
    <source>
        <dbReference type="ARBA" id="ARBA00022485"/>
    </source>
</evidence>
<dbReference type="PROSITE" id="PS00198">
    <property type="entry name" value="4FE4S_FER_1"/>
    <property type="match status" value="1"/>
</dbReference>
<name>A0A2M8PHT3_9CHLR</name>
<feature type="domain" description="4Fe-4S ferredoxin-type" evidence="10">
    <location>
        <begin position="34"/>
        <end position="63"/>
    </location>
</feature>
<reference evidence="11 12" key="1">
    <citation type="submission" date="2017-11" db="EMBL/GenBank/DDBJ databases">
        <title>Evolution of Phototrophy in the Chloroflexi Phylum Driven by Horizontal Gene Transfer.</title>
        <authorList>
            <person name="Ward L.M."/>
            <person name="Hemp J."/>
            <person name="Shih P.M."/>
            <person name="Mcglynn S.E."/>
            <person name="Fischer W."/>
        </authorList>
    </citation>
    <scope>NUCLEOTIDE SEQUENCE [LARGE SCALE GENOMIC DNA]</scope>
    <source>
        <strain evidence="11">JP3_13</strain>
    </source>
</reference>
<accession>A0A2M8PHT3</accession>
<dbReference type="Gene3D" id="3.30.70.20">
    <property type="match status" value="1"/>
</dbReference>
<evidence type="ECO:0000256" key="5">
    <source>
        <dbReference type="ARBA" id="ARBA00022723"/>
    </source>
</evidence>
<evidence type="ECO:0000256" key="9">
    <source>
        <dbReference type="RuleBase" id="RU365098"/>
    </source>
</evidence>
<dbReference type="GO" id="GO:0051539">
    <property type="term" value="F:4 iron, 4 sulfur cluster binding"/>
    <property type="evidence" value="ECO:0007669"/>
    <property type="project" value="UniProtKB-UniRule"/>
</dbReference>
<keyword evidence="5 9" id="KW-0479">Metal-binding</keyword>
<dbReference type="AlphaFoldDB" id="A0A2M8PHT3"/>
<comment type="cofactor">
    <cofactor evidence="1">
        <name>[3Fe-4S] cluster</name>
        <dbReference type="ChEBI" id="CHEBI:21137"/>
    </cofactor>
</comment>
<dbReference type="InterPro" id="IPR017900">
    <property type="entry name" value="4Fe4S_Fe_S_CS"/>
</dbReference>
<dbReference type="EMBL" id="PGTM01000015">
    <property type="protein sequence ID" value="PJF37098.1"/>
    <property type="molecule type" value="Genomic_DNA"/>
</dbReference>
<keyword evidence="4 9" id="KW-0004">4Fe-4S</keyword>
<dbReference type="GO" id="GO:0046872">
    <property type="term" value="F:metal ion binding"/>
    <property type="evidence" value="ECO:0007669"/>
    <property type="project" value="UniProtKB-UniRule"/>
</dbReference>
<dbReference type="Pfam" id="PF00037">
    <property type="entry name" value="Fer4"/>
    <property type="match status" value="2"/>
</dbReference>
<organism evidence="11 12">
    <name type="scientific">Candidatus Thermofonsia Clade 1 bacterium</name>
    <dbReference type="NCBI Taxonomy" id="2364210"/>
    <lineage>
        <taxon>Bacteria</taxon>
        <taxon>Bacillati</taxon>
        <taxon>Chloroflexota</taxon>
        <taxon>Candidatus Thermofontia</taxon>
        <taxon>Candidatus Thermofonsia Clade 1</taxon>
    </lineage>
</organism>
<keyword evidence="7 9" id="KW-0408">Iron</keyword>
<dbReference type="PANTHER" id="PTHR42859">
    <property type="entry name" value="OXIDOREDUCTASE"/>
    <property type="match status" value="1"/>
</dbReference>
<dbReference type="PROSITE" id="PS51379">
    <property type="entry name" value="4FE4S_FER_2"/>
    <property type="match status" value="2"/>
</dbReference>
<dbReference type="GO" id="GO:0009055">
    <property type="term" value="F:electron transfer activity"/>
    <property type="evidence" value="ECO:0007669"/>
    <property type="project" value="UniProtKB-UniRule"/>
</dbReference>
<evidence type="ECO:0000256" key="7">
    <source>
        <dbReference type="ARBA" id="ARBA00023004"/>
    </source>
</evidence>
<evidence type="ECO:0000256" key="8">
    <source>
        <dbReference type="ARBA" id="ARBA00023014"/>
    </source>
</evidence>
<evidence type="ECO:0000259" key="10">
    <source>
        <dbReference type="PROSITE" id="PS51379"/>
    </source>
</evidence>
<dbReference type="InterPro" id="IPR000813">
    <property type="entry name" value="7Fe_ferredoxin"/>
</dbReference>
<sequence>MTHIITSLCLRDGACVEVCPVECIVPGFPENEWPWYFIDPDTCIDCGACVPECPYEAIFPEEEVPQAYELAPDQEVQPFRGERYKSQGGEIIDLTEDIQPNYDFFQKGPGYSVLKK</sequence>